<evidence type="ECO:0000313" key="1">
    <source>
        <dbReference type="EMBL" id="TYA10775.1"/>
    </source>
</evidence>
<name>A0A5D0CNF1_9BACL</name>
<evidence type="ECO:0000313" key="2">
    <source>
        <dbReference type="Proteomes" id="UP000325218"/>
    </source>
</evidence>
<dbReference type="InterPro" id="IPR025850">
    <property type="entry name" value="SUKH-3"/>
</dbReference>
<proteinExistence type="predicted"/>
<sequence>MKTGDIPTKETLKILRDSGWYAGRKIDITEIKEDLEQRGYVVFPTVEDFMREFGDLVIEDTVNEETHNTSIRFTDYYRHGSFKSEEQYAGEKLVPVGMIDSDNLLLFVSESGKVYCSTGKLGDSAMEAWDHLISGHGFMPWGMF</sequence>
<dbReference type="Pfam" id="PF14433">
    <property type="entry name" value="SUKH-3"/>
    <property type="match status" value="1"/>
</dbReference>
<evidence type="ECO:0008006" key="3">
    <source>
        <dbReference type="Google" id="ProtNLM"/>
    </source>
</evidence>
<protein>
    <recommendedName>
        <fullName evidence="3">SUKH-3 domain containing protein</fullName>
    </recommendedName>
</protein>
<dbReference type="Proteomes" id="UP000325218">
    <property type="component" value="Unassembled WGS sequence"/>
</dbReference>
<keyword evidence="2" id="KW-1185">Reference proteome</keyword>
<accession>A0A5D0CNF1</accession>
<gene>
    <name evidence="1" type="ORF">FRY98_23640</name>
</gene>
<comment type="caution">
    <text evidence="1">The sequence shown here is derived from an EMBL/GenBank/DDBJ whole genome shotgun (WGS) entry which is preliminary data.</text>
</comment>
<dbReference type="EMBL" id="VSDO01000005">
    <property type="protein sequence ID" value="TYA10775.1"/>
    <property type="molecule type" value="Genomic_DNA"/>
</dbReference>
<reference evidence="1 2" key="1">
    <citation type="submission" date="2019-08" db="EMBL/GenBank/DDBJ databases">
        <title>Genome sequencing of Paenibacillus faecis DSM 23593(T).</title>
        <authorList>
            <person name="Kook J.-K."/>
            <person name="Park S.-N."/>
            <person name="Lim Y.K."/>
        </authorList>
    </citation>
    <scope>NUCLEOTIDE SEQUENCE [LARGE SCALE GENOMIC DNA]</scope>
    <source>
        <strain evidence="1 2">DSM 23593</strain>
    </source>
</reference>
<dbReference type="AlphaFoldDB" id="A0A5D0CNF1"/>
<dbReference type="OrthoDB" id="1918885at2"/>
<dbReference type="RefSeq" id="WP_148456758.1">
    <property type="nucleotide sequence ID" value="NZ_VSDO01000005.1"/>
</dbReference>
<organism evidence="1 2">
    <name type="scientific">Paenibacillus faecis</name>
    <dbReference type="NCBI Taxonomy" id="862114"/>
    <lineage>
        <taxon>Bacteria</taxon>
        <taxon>Bacillati</taxon>
        <taxon>Bacillota</taxon>
        <taxon>Bacilli</taxon>
        <taxon>Bacillales</taxon>
        <taxon>Paenibacillaceae</taxon>
        <taxon>Paenibacillus</taxon>
    </lineage>
</organism>